<evidence type="ECO:0000313" key="4">
    <source>
        <dbReference type="EMBL" id="CAF5228112.1"/>
    </source>
</evidence>
<accession>A0A8S3KE08</accession>
<evidence type="ECO:0000313" key="5">
    <source>
        <dbReference type="Proteomes" id="UP000676336"/>
    </source>
</evidence>
<evidence type="ECO:0000313" key="2">
    <source>
        <dbReference type="EMBL" id="CAF5166082.1"/>
    </source>
</evidence>
<feature type="compositionally biased region" description="Low complexity" evidence="1">
    <location>
        <begin position="23"/>
        <end position="44"/>
    </location>
</feature>
<dbReference type="EMBL" id="CAJOBJ010380918">
    <property type="protein sequence ID" value="CAF5227393.1"/>
    <property type="molecule type" value="Genomic_DNA"/>
</dbReference>
<organism evidence="4 5">
    <name type="scientific">Rotaria magnacalcarata</name>
    <dbReference type="NCBI Taxonomy" id="392030"/>
    <lineage>
        <taxon>Eukaryota</taxon>
        <taxon>Metazoa</taxon>
        <taxon>Spiralia</taxon>
        <taxon>Gnathifera</taxon>
        <taxon>Rotifera</taxon>
        <taxon>Eurotatoria</taxon>
        <taxon>Bdelloidea</taxon>
        <taxon>Philodinida</taxon>
        <taxon>Philodinidae</taxon>
        <taxon>Rotaria</taxon>
    </lineage>
</organism>
<dbReference type="EMBL" id="CAJOBH010272880">
    <property type="protein sequence ID" value="CAF5166082.1"/>
    <property type="molecule type" value="Genomic_DNA"/>
</dbReference>
<dbReference type="Proteomes" id="UP000676336">
    <property type="component" value="Unassembled WGS sequence"/>
</dbReference>
<name>A0A8S3KE08_9BILA</name>
<gene>
    <name evidence="2" type="ORF">BYL167_LOCUS75960</name>
    <name evidence="3" type="ORF">GIL414_LOCUS87622</name>
    <name evidence="4" type="ORF">SMN809_LOCUS85600</name>
</gene>
<proteinExistence type="predicted"/>
<dbReference type="AlphaFoldDB" id="A0A8S3KE08"/>
<dbReference type="Proteomes" id="UP000681967">
    <property type="component" value="Unassembled WGS sequence"/>
</dbReference>
<dbReference type="EMBL" id="CAJOBI010365806">
    <property type="protein sequence ID" value="CAF5228112.1"/>
    <property type="molecule type" value="Genomic_DNA"/>
</dbReference>
<protein>
    <submittedName>
        <fullName evidence="4">Uncharacterized protein</fullName>
    </submittedName>
</protein>
<dbReference type="Proteomes" id="UP000681720">
    <property type="component" value="Unassembled WGS sequence"/>
</dbReference>
<feature type="region of interest" description="Disordered" evidence="1">
    <location>
        <begin position="22"/>
        <end position="49"/>
    </location>
</feature>
<comment type="caution">
    <text evidence="4">The sequence shown here is derived from an EMBL/GenBank/DDBJ whole genome shotgun (WGS) entry which is preliminary data.</text>
</comment>
<reference evidence="4" key="1">
    <citation type="submission" date="2021-02" db="EMBL/GenBank/DDBJ databases">
        <authorList>
            <person name="Nowell W R."/>
        </authorList>
    </citation>
    <scope>NUCLEOTIDE SEQUENCE</scope>
</reference>
<sequence length="99" mass="10950">MIKRFKIDHAAHINTVQNIHTLSTSSSASTSSTSSSATTSNISSPPMKRNLSVEYVRESAYSMKKVRDNLIQKHTPLPIISLDPIVAEIDTYMKLDVVC</sequence>
<evidence type="ECO:0000256" key="1">
    <source>
        <dbReference type="SAM" id="MobiDB-lite"/>
    </source>
</evidence>
<evidence type="ECO:0000313" key="3">
    <source>
        <dbReference type="EMBL" id="CAF5227393.1"/>
    </source>
</evidence>